<dbReference type="InterPro" id="IPR011528">
    <property type="entry name" value="NERD"/>
</dbReference>
<dbReference type="SUPFAM" id="SSF52540">
    <property type="entry name" value="P-loop containing nucleoside triphosphate hydrolases"/>
    <property type="match status" value="1"/>
</dbReference>
<name>A0ABR8XM55_9BACL</name>
<protein>
    <submittedName>
        <fullName evidence="2">NERD domain-containing protein</fullName>
    </submittedName>
</protein>
<feature type="domain" description="NERD" evidence="1">
    <location>
        <begin position="9"/>
        <end position="112"/>
    </location>
</feature>
<dbReference type="Pfam" id="PF08378">
    <property type="entry name" value="NERD"/>
    <property type="match status" value="1"/>
</dbReference>
<dbReference type="RefSeq" id="WP_191703683.1">
    <property type="nucleotide sequence ID" value="NZ_JACSPW010000006.1"/>
</dbReference>
<evidence type="ECO:0000313" key="2">
    <source>
        <dbReference type="EMBL" id="MBD8033034.1"/>
    </source>
</evidence>
<evidence type="ECO:0000259" key="1">
    <source>
        <dbReference type="Pfam" id="PF08378"/>
    </source>
</evidence>
<dbReference type="InterPro" id="IPR027417">
    <property type="entry name" value="P-loop_NTPase"/>
</dbReference>
<dbReference type="Proteomes" id="UP000600565">
    <property type="component" value="Unassembled WGS sequence"/>
</dbReference>
<organism evidence="2 3">
    <name type="scientific">Solibacillus merdavium</name>
    <dbReference type="NCBI Taxonomy" id="2762218"/>
    <lineage>
        <taxon>Bacteria</taxon>
        <taxon>Bacillati</taxon>
        <taxon>Bacillota</taxon>
        <taxon>Bacilli</taxon>
        <taxon>Bacillales</taxon>
        <taxon>Caryophanaceae</taxon>
        <taxon>Solibacillus</taxon>
    </lineage>
</organism>
<proteinExistence type="predicted"/>
<keyword evidence="3" id="KW-1185">Reference proteome</keyword>
<comment type="caution">
    <text evidence="2">The sequence shown here is derived from an EMBL/GenBank/DDBJ whole genome shotgun (WGS) entry which is preliminary data.</text>
</comment>
<evidence type="ECO:0000313" key="3">
    <source>
        <dbReference type="Proteomes" id="UP000600565"/>
    </source>
</evidence>
<dbReference type="EMBL" id="JACSPW010000006">
    <property type="protein sequence ID" value="MBD8033034.1"/>
    <property type="molecule type" value="Genomic_DNA"/>
</dbReference>
<gene>
    <name evidence="2" type="ORF">H9632_08140</name>
</gene>
<sequence length="611" mass="70758">MLALFESRRFDGWTVYEEPKINSMKPDFIAFHPKKGIVIIEVKDYDLNSSTYLPNGYVRGTNGQRIKKNPVQQVVHYRESLLKNELRASIEFSEAFQANDAYFGCIETVVYFHNATNQQARTFCGNPTYTKIWTRKDVAYIAEPTNRLSAKTHTFAFSCDRSNFAEGNQLQRLTDDLHRVLSYSDYDLERANKVQLSNQQAKYSELQPAKQLLYKGVAGAGKTLMLTEKALQAATRGENVLILTYNITLRHYIRDMCSQQSDETNYKKAKPHLTILHFHDLLKNLLASADIERNADEEEEEQDFTAGWISQIKQYILPQHDVDFLYDTILIDEGQDFQAGWLDFLQKLYTQEGEFAVFYDPAQNLYGHGQWLEQSEERKSLGFKKKPIELKQSYRLPKKIIEKIETAKAMFHIQGEEIEVAQINEQGSFFDEIEFLNHQAIWRNEKLQQIEQVVLTLLQTNPIEDITILTTNEETGAEIVRFFQHRGARVSHVYDLQKKKSVDARRAEKWRFQGGTGRLKVCSYHSYKGWETPNVVLVLDAPSTTYREDGLIEQRDTPSLKTVQHALFIAMSRVKGKQADGSFHFTCLNYIGQYIPEFASLNEPVYTFPDW</sequence>
<accession>A0ABR8XM55</accession>
<reference evidence="2 3" key="1">
    <citation type="submission" date="2020-08" db="EMBL/GenBank/DDBJ databases">
        <title>A Genomic Blueprint of the Chicken Gut Microbiome.</title>
        <authorList>
            <person name="Gilroy R."/>
            <person name="Ravi A."/>
            <person name="Getino M."/>
            <person name="Pursley I."/>
            <person name="Horton D.L."/>
            <person name="Alikhan N.-F."/>
            <person name="Baker D."/>
            <person name="Gharbi K."/>
            <person name="Hall N."/>
            <person name="Watson M."/>
            <person name="Adriaenssens E.M."/>
            <person name="Foster-Nyarko E."/>
            <person name="Jarju S."/>
            <person name="Secka A."/>
            <person name="Antonio M."/>
            <person name="Oren A."/>
            <person name="Chaudhuri R."/>
            <person name="La Ragione R.M."/>
            <person name="Hildebrand F."/>
            <person name="Pallen M.J."/>
        </authorList>
    </citation>
    <scope>NUCLEOTIDE SEQUENCE [LARGE SCALE GENOMIC DNA]</scope>
    <source>
        <strain evidence="2 3">Sa1YVA6</strain>
    </source>
</reference>
<dbReference type="Gene3D" id="3.40.50.300">
    <property type="entry name" value="P-loop containing nucleotide triphosphate hydrolases"/>
    <property type="match status" value="2"/>
</dbReference>